<dbReference type="EMBL" id="BMAV01011921">
    <property type="protein sequence ID" value="GFY58114.1"/>
    <property type="molecule type" value="Genomic_DNA"/>
</dbReference>
<reference evidence="1" key="1">
    <citation type="submission" date="2020-08" db="EMBL/GenBank/DDBJ databases">
        <title>Multicomponent nature underlies the extraordinary mechanical properties of spider dragline silk.</title>
        <authorList>
            <person name="Kono N."/>
            <person name="Nakamura H."/>
            <person name="Mori M."/>
            <person name="Yoshida Y."/>
            <person name="Ohtoshi R."/>
            <person name="Malay A.D."/>
            <person name="Moran D.A.P."/>
            <person name="Tomita M."/>
            <person name="Numata K."/>
            <person name="Arakawa K."/>
        </authorList>
    </citation>
    <scope>NUCLEOTIDE SEQUENCE</scope>
</reference>
<accession>A0A8X7CAV6</accession>
<dbReference type="Proteomes" id="UP000886998">
    <property type="component" value="Unassembled WGS sequence"/>
</dbReference>
<dbReference type="AlphaFoldDB" id="A0A8X7CAV6"/>
<evidence type="ECO:0000313" key="1">
    <source>
        <dbReference type="EMBL" id="GFY58114.1"/>
    </source>
</evidence>
<proteinExistence type="predicted"/>
<name>A0A8X7CAV6_9ARAC</name>
<sequence>MSGGDNLLLQKECRFLFDPLSKNQNPLTSLHISKSHSARGAKATEEYWVITLMDDGQRLQTKLRHFSPFPFHSPFPAIFPRPRKDPFVALSLETMFLFRYFPTKIYCPDQTKGKRGTKLPLFLVSSRRIFERFLGMNVAKLSIYQTVVVLFTTQNRSSTKWISQLSR</sequence>
<gene>
    <name evidence="1" type="ORF">TNIN_74571</name>
</gene>
<keyword evidence="2" id="KW-1185">Reference proteome</keyword>
<comment type="caution">
    <text evidence="1">The sequence shown here is derived from an EMBL/GenBank/DDBJ whole genome shotgun (WGS) entry which is preliminary data.</text>
</comment>
<evidence type="ECO:0000313" key="2">
    <source>
        <dbReference type="Proteomes" id="UP000886998"/>
    </source>
</evidence>
<organism evidence="1 2">
    <name type="scientific">Trichonephila inaurata madagascariensis</name>
    <dbReference type="NCBI Taxonomy" id="2747483"/>
    <lineage>
        <taxon>Eukaryota</taxon>
        <taxon>Metazoa</taxon>
        <taxon>Ecdysozoa</taxon>
        <taxon>Arthropoda</taxon>
        <taxon>Chelicerata</taxon>
        <taxon>Arachnida</taxon>
        <taxon>Araneae</taxon>
        <taxon>Araneomorphae</taxon>
        <taxon>Entelegynae</taxon>
        <taxon>Araneoidea</taxon>
        <taxon>Nephilidae</taxon>
        <taxon>Trichonephila</taxon>
        <taxon>Trichonephila inaurata</taxon>
    </lineage>
</organism>
<protein>
    <submittedName>
        <fullName evidence="1">Uncharacterized protein</fullName>
    </submittedName>
</protein>